<evidence type="ECO:0000313" key="2">
    <source>
        <dbReference type="Proteomes" id="UP001203069"/>
    </source>
</evidence>
<accession>A0ABT0MXJ2</accession>
<dbReference type="Proteomes" id="UP001203069">
    <property type="component" value="Unassembled WGS sequence"/>
</dbReference>
<dbReference type="EMBL" id="JAKPBZ010000114">
    <property type="protein sequence ID" value="MCL2894292.1"/>
    <property type="molecule type" value="Genomic_DNA"/>
</dbReference>
<organism evidence="1 2">
    <name type="scientific">Brenneria tiliae</name>
    <dbReference type="NCBI Taxonomy" id="2914984"/>
    <lineage>
        <taxon>Bacteria</taxon>
        <taxon>Pseudomonadati</taxon>
        <taxon>Pseudomonadota</taxon>
        <taxon>Gammaproteobacteria</taxon>
        <taxon>Enterobacterales</taxon>
        <taxon>Pectobacteriaceae</taxon>
        <taxon>Brenneria</taxon>
    </lineage>
</organism>
<proteinExistence type="predicted"/>
<gene>
    <name evidence="1" type="ORF">MFP26_16515</name>
</gene>
<name>A0ABT0MXJ2_9GAMM</name>
<evidence type="ECO:0000313" key="1">
    <source>
        <dbReference type="EMBL" id="MCL2894292.1"/>
    </source>
</evidence>
<comment type="caution">
    <text evidence="1">The sequence shown here is derived from an EMBL/GenBank/DDBJ whole genome shotgun (WGS) entry which is preliminary data.</text>
</comment>
<dbReference type="RefSeq" id="WP_249245495.1">
    <property type="nucleotide sequence ID" value="NZ_JAKPBZ010000114.1"/>
</dbReference>
<protein>
    <recommendedName>
        <fullName evidence="3">TumA</fullName>
    </recommendedName>
</protein>
<keyword evidence="2" id="KW-1185">Reference proteome</keyword>
<reference evidence="1 2" key="1">
    <citation type="submission" date="2022-02" db="EMBL/GenBank/DDBJ databases">
        <title>Description of Brenneria tiliae sp. nov. isolated from symptomatic Tilia x moltkei and Tilia x europaea trees in the UK.</title>
        <authorList>
            <person name="Kile H."/>
        </authorList>
    </citation>
    <scope>NUCLEOTIDE SEQUENCE [LARGE SCALE GENOMIC DNA]</scope>
    <source>
        <strain evidence="1 2">MC1SB4.1</strain>
    </source>
</reference>
<sequence length="62" mass="6747">METLENAQLALSRVQFIAEIALVADCDKKDLQTALATISHLIEAELKAHSLMGLTNVHSSKN</sequence>
<evidence type="ECO:0008006" key="3">
    <source>
        <dbReference type="Google" id="ProtNLM"/>
    </source>
</evidence>